<dbReference type="InterPro" id="IPR011764">
    <property type="entry name" value="Biotin_carboxylation_dom"/>
</dbReference>
<dbReference type="InterPro" id="IPR005479">
    <property type="entry name" value="CPAse_ATP-bd"/>
</dbReference>
<feature type="region of interest" description="Disordered" evidence="8">
    <location>
        <begin position="714"/>
        <end position="737"/>
    </location>
</feature>
<evidence type="ECO:0000256" key="4">
    <source>
        <dbReference type="ARBA" id="ARBA00022840"/>
    </source>
</evidence>
<dbReference type="Gene3D" id="3.30.470.20">
    <property type="entry name" value="ATP-grasp fold, B domain"/>
    <property type="match status" value="1"/>
</dbReference>
<feature type="domain" description="Lipoyl-binding" evidence="9">
    <location>
        <begin position="635"/>
        <end position="710"/>
    </location>
</feature>
<dbReference type="Pfam" id="PF00289">
    <property type="entry name" value="Biotin_carb_N"/>
    <property type="match status" value="1"/>
</dbReference>
<dbReference type="Pfam" id="PF00364">
    <property type="entry name" value="Biotin_lipoyl"/>
    <property type="match status" value="1"/>
</dbReference>
<dbReference type="SUPFAM" id="SSF56059">
    <property type="entry name" value="Glutathione synthetase ATP-binding domain-like"/>
    <property type="match status" value="1"/>
</dbReference>
<evidence type="ECO:0000259" key="9">
    <source>
        <dbReference type="PROSITE" id="PS50968"/>
    </source>
</evidence>
<comment type="catalytic activity">
    <reaction evidence="6">
        <text>N(6)-biotinyl-L-lysyl-[protein] + hydrogencarbonate + ATP = N(6)-carboxybiotinyl-L-lysyl-[protein] + ADP + phosphate + H(+)</text>
        <dbReference type="Rhea" id="RHEA:13501"/>
        <dbReference type="Rhea" id="RHEA-COMP:10505"/>
        <dbReference type="Rhea" id="RHEA-COMP:10506"/>
        <dbReference type="ChEBI" id="CHEBI:15378"/>
        <dbReference type="ChEBI" id="CHEBI:17544"/>
        <dbReference type="ChEBI" id="CHEBI:30616"/>
        <dbReference type="ChEBI" id="CHEBI:43474"/>
        <dbReference type="ChEBI" id="CHEBI:83144"/>
        <dbReference type="ChEBI" id="CHEBI:83145"/>
        <dbReference type="ChEBI" id="CHEBI:456216"/>
        <dbReference type="EC" id="6.3.4.14"/>
    </reaction>
    <physiologicalReaction direction="left-to-right" evidence="6">
        <dbReference type="Rhea" id="RHEA:13502"/>
    </physiologicalReaction>
</comment>
<keyword evidence="4 7" id="KW-0067">ATP-binding</keyword>
<evidence type="ECO:0000256" key="6">
    <source>
        <dbReference type="ARBA" id="ARBA00048501"/>
    </source>
</evidence>
<dbReference type="InterPro" id="IPR005482">
    <property type="entry name" value="Biotin_COase_C"/>
</dbReference>
<feature type="domain" description="Biotin carboxylation" evidence="11">
    <location>
        <begin position="13"/>
        <end position="461"/>
    </location>
</feature>
<dbReference type="InterPro" id="IPR011054">
    <property type="entry name" value="Rudment_hybrid_motif"/>
</dbReference>
<proteinExistence type="predicted"/>
<accession>A0A6N9H4Y2</accession>
<comment type="caution">
    <text evidence="12">The sequence shown here is derived from an EMBL/GenBank/DDBJ whole genome shotgun (WGS) entry which is preliminary data.</text>
</comment>
<dbReference type="FunFam" id="2.40.50.100:FF:000003">
    <property type="entry name" value="Acetyl-CoA carboxylase biotin carboxyl carrier protein"/>
    <property type="match status" value="1"/>
</dbReference>
<dbReference type="InterPro" id="IPR005481">
    <property type="entry name" value="BC-like_N"/>
</dbReference>
<feature type="compositionally biased region" description="Low complexity" evidence="8">
    <location>
        <begin position="714"/>
        <end position="729"/>
    </location>
</feature>
<dbReference type="GO" id="GO:0005524">
    <property type="term" value="F:ATP binding"/>
    <property type="evidence" value="ECO:0007669"/>
    <property type="project" value="UniProtKB-UniRule"/>
</dbReference>
<sequence>MTMSDQALRTAGEIGRVLVANRGEIARRIFTTCRARGIETVAVHSDADSGAAFVREADAAVALPGTTPAETYLRGDLIVAAALSAGADAVHPGYGFLSENADFARAVAAAGLTWIGPDPESIETMGSKVESKALMAEAGVPVLERLDPAAIGEEHLPILVKASAGGGGRGMRVVERLADLDETVAAAAREAASAFGDDTVFCERYLPTGHHIEVQVFGDRAGTVWAVGERECSIQRRHQKVVEEAPAPLVERVGRAMRADLYEAARSAAARIGYVGAGTVEFLAADDGSFYFLEMNTRLQVEHPVTEATCGLDLVGLQLDIAAGAALGAEPGPPRGHAIEVRLYAEDPAEDWQPQSGPVTAFALPSARTAFRLADAGEPYVRLDAGIEAGEAITTFYDPMIAKIIGVAPTRRVAARVLAAALRTMQWDGPVTNAAMLIRVLGDEAFLTGETATTYFAEHPEVLGAQGPDDRVRREAGWMAAAAALAQAAAVEAGQPTGLSDMPVPAPGSIAAGERAGGQRSGEDALALAIARDNPRPHIGGWRLFHTDWTRRSARVAGLEAQIGYRRLRGGWELEPGTLPVGEAVEVVAVAPSEVTLRAAGVECRFAVQPTASGALVSSPTEAQALAWLPRYSDPAAEAVPGSLLAPMPGTVIRLEARVGERVEAGQPLLSIEAMKMEHTIRSDVAGTLTELRVAQGDQVDVGALVAVIADDGAPAEGGADSAGGEPAATGAKGRES</sequence>
<evidence type="ECO:0000259" key="11">
    <source>
        <dbReference type="PROSITE" id="PS50979"/>
    </source>
</evidence>
<evidence type="ECO:0000256" key="5">
    <source>
        <dbReference type="ARBA" id="ARBA00023267"/>
    </source>
</evidence>
<keyword evidence="5" id="KW-0092">Biotin</keyword>
<dbReference type="PROSITE" id="PS50979">
    <property type="entry name" value="BC"/>
    <property type="match status" value="1"/>
</dbReference>
<dbReference type="GO" id="GO:0004075">
    <property type="term" value="F:biotin carboxylase activity"/>
    <property type="evidence" value="ECO:0007669"/>
    <property type="project" value="UniProtKB-EC"/>
</dbReference>
<dbReference type="FunFam" id="3.40.50.20:FF:000010">
    <property type="entry name" value="Propionyl-CoA carboxylase subunit alpha"/>
    <property type="match status" value="1"/>
</dbReference>
<dbReference type="PROSITE" id="PS50968">
    <property type="entry name" value="BIOTINYL_LIPOYL"/>
    <property type="match status" value="1"/>
</dbReference>
<dbReference type="PROSITE" id="PS00867">
    <property type="entry name" value="CPSASE_2"/>
    <property type="match status" value="1"/>
</dbReference>
<dbReference type="GO" id="GO:0046872">
    <property type="term" value="F:metal ion binding"/>
    <property type="evidence" value="ECO:0007669"/>
    <property type="project" value="InterPro"/>
</dbReference>
<evidence type="ECO:0000256" key="3">
    <source>
        <dbReference type="ARBA" id="ARBA00022741"/>
    </source>
</evidence>
<gene>
    <name evidence="12" type="ORF">GSY69_03805</name>
</gene>
<dbReference type="InterPro" id="IPR016185">
    <property type="entry name" value="PreATP-grasp_dom_sf"/>
</dbReference>
<dbReference type="SMART" id="SM00878">
    <property type="entry name" value="Biotin_carb_C"/>
    <property type="match status" value="1"/>
</dbReference>
<dbReference type="InterPro" id="IPR000089">
    <property type="entry name" value="Biotin_lipoyl"/>
</dbReference>
<dbReference type="PANTHER" id="PTHR18866:SF126">
    <property type="entry name" value="BIOTIN CARBOXYLASE"/>
    <property type="match status" value="1"/>
</dbReference>
<feature type="domain" description="ATP-grasp" evidence="10">
    <location>
        <begin position="119"/>
        <end position="323"/>
    </location>
</feature>
<dbReference type="InterPro" id="IPR011053">
    <property type="entry name" value="Single_hybrid_motif"/>
</dbReference>
<dbReference type="PROSITE" id="PS50975">
    <property type="entry name" value="ATP_GRASP"/>
    <property type="match status" value="1"/>
</dbReference>
<evidence type="ECO:0000256" key="8">
    <source>
        <dbReference type="SAM" id="MobiDB-lite"/>
    </source>
</evidence>
<keyword evidence="13" id="KW-1185">Reference proteome</keyword>
<evidence type="ECO:0000256" key="2">
    <source>
        <dbReference type="ARBA" id="ARBA00022598"/>
    </source>
</evidence>
<protein>
    <submittedName>
        <fullName evidence="12">ATP-grasp domain-containing protein</fullName>
    </submittedName>
</protein>
<dbReference type="SUPFAM" id="SSF51230">
    <property type="entry name" value="Single hybrid motif"/>
    <property type="match status" value="1"/>
</dbReference>
<dbReference type="Gene3D" id="2.40.50.100">
    <property type="match status" value="1"/>
</dbReference>
<evidence type="ECO:0000313" key="13">
    <source>
        <dbReference type="Proteomes" id="UP000469215"/>
    </source>
</evidence>
<evidence type="ECO:0000313" key="12">
    <source>
        <dbReference type="EMBL" id="MYM19118.1"/>
    </source>
</evidence>
<organism evidence="12 13">
    <name type="scientific">Brevibacterium rongguiense</name>
    <dbReference type="NCBI Taxonomy" id="2695267"/>
    <lineage>
        <taxon>Bacteria</taxon>
        <taxon>Bacillati</taxon>
        <taxon>Actinomycetota</taxon>
        <taxon>Actinomycetes</taxon>
        <taxon>Micrococcales</taxon>
        <taxon>Brevibacteriaceae</taxon>
        <taxon>Brevibacterium</taxon>
    </lineage>
</organism>
<dbReference type="AlphaFoldDB" id="A0A6N9H4Y2"/>
<dbReference type="Pfam" id="PF02786">
    <property type="entry name" value="CPSase_L_D2"/>
    <property type="match status" value="1"/>
</dbReference>
<dbReference type="InterPro" id="IPR050856">
    <property type="entry name" value="Biotin_carboxylase_complex"/>
</dbReference>
<dbReference type="CDD" id="cd06850">
    <property type="entry name" value="biotinyl_domain"/>
    <property type="match status" value="1"/>
</dbReference>
<evidence type="ECO:0000256" key="7">
    <source>
        <dbReference type="PROSITE-ProRule" id="PRU00409"/>
    </source>
</evidence>
<keyword evidence="2" id="KW-0436">Ligase</keyword>
<comment type="cofactor">
    <cofactor evidence="1">
        <name>biotin</name>
        <dbReference type="ChEBI" id="CHEBI:57586"/>
    </cofactor>
</comment>
<dbReference type="Proteomes" id="UP000469215">
    <property type="component" value="Unassembled WGS sequence"/>
</dbReference>
<dbReference type="PROSITE" id="PS00188">
    <property type="entry name" value="BIOTIN"/>
    <property type="match status" value="1"/>
</dbReference>
<dbReference type="InterPro" id="IPR011761">
    <property type="entry name" value="ATP-grasp"/>
</dbReference>
<dbReference type="EMBL" id="WWEQ01000010">
    <property type="protein sequence ID" value="MYM19118.1"/>
    <property type="molecule type" value="Genomic_DNA"/>
</dbReference>
<evidence type="ECO:0000256" key="1">
    <source>
        <dbReference type="ARBA" id="ARBA00001953"/>
    </source>
</evidence>
<name>A0A6N9H4Y2_9MICO</name>
<dbReference type="Pfam" id="PF02785">
    <property type="entry name" value="Biotin_carb_C"/>
    <property type="match status" value="1"/>
</dbReference>
<evidence type="ECO:0000259" key="10">
    <source>
        <dbReference type="PROSITE" id="PS50975"/>
    </source>
</evidence>
<reference evidence="12 13" key="1">
    <citation type="submission" date="2020-01" db="EMBL/GenBank/DDBJ databases">
        <authorList>
            <person name="Deng T."/>
        </authorList>
    </citation>
    <scope>NUCLEOTIDE SEQUENCE [LARGE SCALE GENOMIC DNA]</scope>
    <source>
        <strain evidence="12 13">5221</strain>
    </source>
</reference>
<dbReference type="PANTHER" id="PTHR18866">
    <property type="entry name" value="CARBOXYLASE:PYRUVATE/ACETYL-COA/PROPIONYL-COA CARBOXYLASE"/>
    <property type="match status" value="1"/>
</dbReference>
<dbReference type="InterPro" id="IPR001882">
    <property type="entry name" value="Biotin_BS"/>
</dbReference>
<keyword evidence="3 7" id="KW-0547">Nucleotide-binding</keyword>
<dbReference type="SUPFAM" id="SSF52440">
    <property type="entry name" value="PreATP-grasp domain"/>
    <property type="match status" value="1"/>
</dbReference>
<dbReference type="SUPFAM" id="SSF51246">
    <property type="entry name" value="Rudiment single hybrid motif"/>
    <property type="match status" value="1"/>
</dbReference>